<keyword evidence="2" id="KW-0732">Signal</keyword>
<keyword evidence="4" id="KW-1185">Reference proteome</keyword>
<dbReference type="AlphaFoldDB" id="A0A0H2R604"/>
<reference evidence="3 4" key="1">
    <citation type="submission" date="2015-04" db="EMBL/GenBank/DDBJ databases">
        <title>Complete genome sequence of Schizopora paradoxa KUC8140, a cosmopolitan wood degrader in East Asia.</title>
        <authorList>
            <consortium name="DOE Joint Genome Institute"/>
            <person name="Min B."/>
            <person name="Park H."/>
            <person name="Jang Y."/>
            <person name="Kim J.-J."/>
            <person name="Kim K.H."/>
            <person name="Pangilinan J."/>
            <person name="Lipzen A."/>
            <person name="Riley R."/>
            <person name="Grigoriev I.V."/>
            <person name="Spatafora J.W."/>
            <person name="Choi I.-G."/>
        </authorList>
    </citation>
    <scope>NUCLEOTIDE SEQUENCE [LARGE SCALE GENOMIC DNA]</scope>
    <source>
        <strain evidence="3 4">KUC8140</strain>
    </source>
</reference>
<gene>
    <name evidence="3" type="ORF">SCHPADRAFT_945408</name>
</gene>
<evidence type="ECO:0000313" key="3">
    <source>
        <dbReference type="EMBL" id="KLO07289.1"/>
    </source>
</evidence>
<proteinExistence type="predicted"/>
<feature type="compositionally biased region" description="Pro residues" evidence="1">
    <location>
        <begin position="49"/>
        <end position="59"/>
    </location>
</feature>
<feature type="region of interest" description="Disordered" evidence="1">
    <location>
        <begin position="32"/>
        <end position="62"/>
    </location>
</feature>
<evidence type="ECO:0000256" key="2">
    <source>
        <dbReference type="SAM" id="SignalP"/>
    </source>
</evidence>
<evidence type="ECO:0000313" key="4">
    <source>
        <dbReference type="Proteomes" id="UP000053477"/>
    </source>
</evidence>
<accession>A0A0H2R604</accession>
<sequence length="131" mass="13516">MFVSKPLAVVAAAFLAGTMLVAAIPTPPEVATVEASTSYEPPSGGYEPPYVPAPEPAAGPPSEGLVPTLLGDVLGLVGHVTNFTQSSYSIAIEVHSRSVESFAKPTVSIQSPSSIPHVSRFDSKSVMFGSF</sequence>
<name>A0A0H2R604_9AGAM</name>
<dbReference type="EMBL" id="KQ086149">
    <property type="protein sequence ID" value="KLO07289.1"/>
    <property type="molecule type" value="Genomic_DNA"/>
</dbReference>
<dbReference type="InParanoid" id="A0A0H2R604"/>
<protein>
    <submittedName>
        <fullName evidence="3">Uncharacterized protein</fullName>
    </submittedName>
</protein>
<organism evidence="3 4">
    <name type="scientific">Schizopora paradoxa</name>
    <dbReference type="NCBI Taxonomy" id="27342"/>
    <lineage>
        <taxon>Eukaryota</taxon>
        <taxon>Fungi</taxon>
        <taxon>Dikarya</taxon>
        <taxon>Basidiomycota</taxon>
        <taxon>Agaricomycotina</taxon>
        <taxon>Agaricomycetes</taxon>
        <taxon>Hymenochaetales</taxon>
        <taxon>Schizoporaceae</taxon>
        <taxon>Schizopora</taxon>
    </lineage>
</organism>
<feature type="chain" id="PRO_5005201295" evidence="2">
    <location>
        <begin position="24"/>
        <end position="131"/>
    </location>
</feature>
<evidence type="ECO:0000256" key="1">
    <source>
        <dbReference type="SAM" id="MobiDB-lite"/>
    </source>
</evidence>
<feature type="compositionally biased region" description="Low complexity" evidence="1">
    <location>
        <begin position="38"/>
        <end position="48"/>
    </location>
</feature>
<dbReference type="Proteomes" id="UP000053477">
    <property type="component" value="Unassembled WGS sequence"/>
</dbReference>
<feature type="signal peptide" evidence="2">
    <location>
        <begin position="1"/>
        <end position="23"/>
    </location>
</feature>